<comment type="function">
    <text evidence="11">Mediates the reversible addition of palmitate to target proteins, thereby regulating their membrane association and biological function.</text>
</comment>
<feature type="region of interest" description="Disordered" evidence="13">
    <location>
        <begin position="327"/>
        <end position="390"/>
    </location>
</feature>
<keyword evidence="3 11" id="KW-0812">Transmembrane</keyword>
<dbReference type="OrthoDB" id="331948at2759"/>
<evidence type="ECO:0000313" key="16">
    <source>
        <dbReference type="Proteomes" id="UP000799118"/>
    </source>
</evidence>
<dbReference type="EC" id="2.3.1.225" evidence="11"/>
<dbReference type="EMBL" id="ML769482">
    <property type="protein sequence ID" value="KAE9398492.1"/>
    <property type="molecule type" value="Genomic_DNA"/>
</dbReference>
<evidence type="ECO:0000256" key="8">
    <source>
        <dbReference type="ARBA" id="ARBA00023288"/>
    </source>
</evidence>
<organism evidence="15 16">
    <name type="scientific">Gymnopus androsaceus JB14</name>
    <dbReference type="NCBI Taxonomy" id="1447944"/>
    <lineage>
        <taxon>Eukaryota</taxon>
        <taxon>Fungi</taxon>
        <taxon>Dikarya</taxon>
        <taxon>Basidiomycota</taxon>
        <taxon>Agaricomycotina</taxon>
        <taxon>Agaricomycetes</taxon>
        <taxon>Agaricomycetidae</taxon>
        <taxon>Agaricales</taxon>
        <taxon>Marasmiineae</taxon>
        <taxon>Omphalotaceae</taxon>
        <taxon>Gymnopus</taxon>
    </lineage>
</organism>
<keyword evidence="2 11" id="KW-0808">Transferase</keyword>
<evidence type="ECO:0000256" key="9">
    <source>
        <dbReference type="ARBA" id="ARBA00023315"/>
    </source>
</evidence>
<comment type="caution">
    <text evidence="11">Lacks conserved residue(s) required for the propagation of feature annotation.</text>
</comment>
<keyword evidence="4 11" id="KW-0256">Endoplasmic reticulum</keyword>
<keyword evidence="7 11" id="KW-0564">Palmitate</keyword>
<feature type="compositionally biased region" description="Acidic residues" evidence="13">
    <location>
        <begin position="420"/>
        <end position="429"/>
    </location>
</feature>
<keyword evidence="16" id="KW-1185">Reference proteome</keyword>
<feature type="domain" description="Palmitoyltransferase DHHC" evidence="14">
    <location>
        <begin position="90"/>
        <end position="217"/>
    </location>
</feature>
<sequence>MHSFLGRLIVNFVVLLICFISYSSQIFVIWPWYGRAVSVELLVLLVPFNFLVGMLLWNYFLCVTVDPGRVPESWKPDTHSDGFEVKKLTGKPRYCRMCEAYKPPRTHHCRQCERCVLRMDHHCPWINNCVGHFNYGHFVRFLFYVDVACSYHLVMMVRRVSHNLTINYWDSIPAVEFVFILLNFVTCIPVLLSVGAFSIFHFLGVMNNTTTIEGWEKDKVATMVRRGRIQDVKFPYNLGRRRNIDSVLGPNPLLWCWPSVTPGNGLRYQLTPGEEIEESQQVVWPPDDPTRPYFEDAEGEFKLPESPWTFENGGVNPDLQAYNTELRQTSATRRRKQRNKGAGYSNLPPYHPDYQGSGAESEGQGEESDSASSVDGAGGRVRRGSEGFEFKPVDREEILKRYLEQLGDTPGRYNRYVPEIESESEDDDVPLGLRAQT</sequence>
<accession>A0A6A4HI75</accession>
<dbReference type="AlphaFoldDB" id="A0A6A4HI75"/>
<feature type="transmembrane region" description="Helical" evidence="11 12">
    <location>
        <begin position="39"/>
        <end position="61"/>
    </location>
</feature>
<feature type="transmembrane region" description="Helical" evidence="11 12">
    <location>
        <begin position="12"/>
        <end position="33"/>
    </location>
</feature>
<proteinExistence type="inferred from homology"/>
<comment type="domain">
    <text evidence="11 12">The DHHC domain is required for palmitoyltransferase activity.</text>
</comment>
<keyword evidence="6 11" id="KW-0472">Membrane</keyword>
<comment type="subcellular location">
    <subcellularLocation>
        <location evidence="11">Endoplasmic reticulum membrane</location>
        <topology evidence="11">Multi-pass membrane protein</topology>
    </subcellularLocation>
    <subcellularLocation>
        <location evidence="1">Membrane</location>
        <topology evidence="1">Multi-pass membrane protein</topology>
    </subcellularLocation>
</comment>
<evidence type="ECO:0000256" key="13">
    <source>
        <dbReference type="SAM" id="MobiDB-lite"/>
    </source>
</evidence>
<comment type="catalytic activity">
    <reaction evidence="10 11 12">
        <text>L-cysteinyl-[protein] + hexadecanoyl-CoA = S-hexadecanoyl-L-cysteinyl-[protein] + CoA</text>
        <dbReference type="Rhea" id="RHEA:36683"/>
        <dbReference type="Rhea" id="RHEA-COMP:10131"/>
        <dbReference type="Rhea" id="RHEA-COMP:11032"/>
        <dbReference type="ChEBI" id="CHEBI:29950"/>
        <dbReference type="ChEBI" id="CHEBI:57287"/>
        <dbReference type="ChEBI" id="CHEBI:57379"/>
        <dbReference type="ChEBI" id="CHEBI:74151"/>
        <dbReference type="EC" id="2.3.1.225"/>
    </reaction>
</comment>
<dbReference type="Proteomes" id="UP000799118">
    <property type="component" value="Unassembled WGS sequence"/>
</dbReference>
<reference evidence="15" key="1">
    <citation type="journal article" date="2019" name="Environ. Microbiol.">
        <title>Fungal ecological strategies reflected in gene transcription - a case study of two litter decomposers.</title>
        <authorList>
            <person name="Barbi F."/>
            <person name="Kohler A."/>
            <person name="Barry K."/>
            <person name="Baskaran P."/>
            <person name="Daum C."/>
            <person name="Fauchery L."/>
            <person name="Ihrmark K."/>
            <person name="Kuo A."/>
            <person name="LaButti K."/>
            <person name="Lipzen A."/>
            <person name="Morin E."/>
            <person name="Grigoriev I.V."/>
            <person name="Henrissat B."/>
            <person name="Lindahl B."/>
            <person name="Martin F."/>
        </authorList>
    </citation>
    <scope>NUCLEOTIDE SEQUENCE</scope>
    <source>
        <strain evidence="15">JB14</strain>
    </source>
</reference>
<dbReference type="Pfam" id="PF01529">
    <property type="entry name" value="DHHC"/>
    <property type="match status" value="1"/>
</dbReference>
<dbReference type="InterPro" id="IPR039859">
    <property type="entry name" value="PFA4/ZDH16/20/ERF2-like"/>
</dbReference>
<evidence type="ECO:0000256" key="6">
    <source>
        <dbReference type="ARBA" id="ARBA00023136"/>
    </source>
</evidence>
<feature type="region of interest" description="Disordered" evidence="13">
    <location>
        <begin position="403"/>
        <end position="437"/>
    </location>
</feature>
<dbReference type="HAMAP" id="MF_03199">
    <property type="entry name" value="DHHC_PAT_PFA4"/>
    <property type="match status" value="1"/>
</dbReference>
<evidence type="ECO:0000256" key="4">
    <source>
        <dbReference type="ARBA" id="ARBA00022824"/>
    </source>
</evidence>
<evidence type="ECO:0000256" key="3">
    <source>
        <dbReference type="ARBA" id="ARBA00022692"/>
    </source>
</evidence>
<evidence type="ECO:0000256" key="5">
    <source>
        <dbReference type="ARBA" id="ARBA00022989"/>
    </source>
</evidence>
<dbReference type="InterPro" id="IPR001594">
    <property type="entry name" value="Palmitoyltrfase_DHHC"/>
</dbReference>
<evidence type="ECO:0000256" key="10">
    <source>
        <dbReference type="ARBA" id="ARBA00048048"/>
    </source>
</evidence>
<dbReference type="PANTHER" id="PTHR12246">
    <property type="entry name" value="PALMITOYLTRANSFERASE ZDHHC16"/>
    <property type="match status" value="1"/>
</dbReference>
<keyword evidence="9 11" id="KW-0012">Acyltransferase</keyword>
<feature type="transmembrane region" description="Helical" evidence="11 12">
    <location>
        <begin position="177"/>
        <end position="203"/>
    </location>
</feature>
<dbReference type="InterPro" id="IPR033682">
    <property type="entry name" value="PFA4"/>
</dbReference>
<evidence type="ECO:0000256" key="1">
    <source>
        <dbReference type="ARBA" id="ARBA00004141"/>
    </source>
</evidence>
<dbReference type="GO" id="GO:0019706">
    <property type="term" value="F:protein-cysteine S-palmitoyltransferase activity"/>
    <property type="evidence" value="ECO:0007669"/>
    <property type="project" value="UniProtKB-UniRule"/>
</dbReference>
<evidence type="ECO:0000256" key="12">
    <source>
        <dbReference type="RuleBase" id="RU079119"/>
    </source>
</evidence>
<keyword evidence="5 11" id="KW-1133">Transmembrane helix</keyword>
<evidence type="ECO:0000256" key="2">
    <source>
        <dbReference type="ARBA" id="ARBA00022679"/>
    </source>
</evidence>
<dbReference type="PROSITE" id="PS50216">
    <property type="entry name" value="DHHC"/>
    <property type="match status" value="1"/>
</dbReference>
<evidence type="ECO:0000256" key="11">
    <source>
        <dbReference type="HAMAP-Rule" id="MF_03199"/>
    </source>
</evidence>
<dbReference type="GO" id="GO:0005789">
    <property type="term" value="C:endoplasmic reticulum membrane"/>
    <property type="evidence" value="ECO:0007669"/>
    <property type="project" value="UniProtKB-SubCell"/>
</dbReference>
<feature type="active site" description="S-palmitoyl cysteine intermediate" evidence="11">
    <location>
        <position position="123"/>
    </location>
</feature>
<evidence type="ECO:0000313" key="15">
    <source>
        <dbReference type="EMBL" id="KAE9398492.1"/>
    </source>
</evidence>
<gene>
    <name evidence="11" type="primary">PFA4</name>
    <name evidence="15" type="ORF">BT96DRAFT_965949</name>
</gene>
<protein>
    <recommendedName>
        <fullName evidence="11">Palmitoyltransferase PFA4</fullName>
        <ecNumber evidence="11">2.3.1.225</ecNumber>
    </recommendedName>
    <alternativeName>
        <fullName evidence="11">Protein S-acyltransferase</fullName>
        <shortName evidence="11">PAT</shortName>
    </alternativeName>
    <alternativeName>
        <fullName evidence="11">Protein fatty acyltransferase 4</fullName>
    </alternativeName>
</protein>
<name>A0A6A4HI75_9AGAR</name>
<evidence type="ECO:0000256" key="7">
    <source>
        <dbReference type="ARBA" id="ARBA00023139"/>
    </source>
</evidence>
<evidence type="ECO:0000259" key="14">
    <source>
        <dbReference type="Pfam" id="PF01529"/>
    </source>
</evidence>
<comment type="similarity">
    <text evidence="11">Belongs to the DHHC palmitoyltransferase family. PFA4 subfamily.</text>
</comment>
<keyword evidence="8 11" id="KW-0449">Lipoprotein</keyword>